<sequence>MAAASSSSSAGGSPAHAPSGGGGGGGAPYSSHHRSRFGDTTLTKVFVGGLAWETPSEGLREHFQGYGEILEAVVITDRETGRSKGYGFVIFRDPEAAQRAVQDPNPVIAGRRANCNIASMGPPRPAQGRGEQTEEPNRINAPPPPPYFSFTFPARASMCMAGITGA</sequence>
<dbReference type="EMBL" id="RWGY01000011">
    <property type="protein sequence ID" value="TVU28577.1"/>
    <property type="molecule type" value="Genomic_DNA"/>
</dbReference>
<feature type="domain" description="RRM" evidence="4">
    <location>
        <begin position="43"/>
        <end position="120"/>
    </location>
</feature>
<keyword evidence="1 2" id="KW-0694">RNA-binding</keyword>
<dbReference type="PANTHER" id="PTHR11176:SF23">
    <property type="entry name" value="RNA-BINDING (RRM_RBD_RNP MOTIFS) FAMILY PROTEIN"/>
    <property type="match status" value="1"/>
</dbReference>
<proteinExistence type="predicted"/>
<dbReference type="InterPro" id="IPR012677">
    <property type="entry name" value="Nucleotide-bd_a/b_plait_sf"/>
</dbReference>
<dbReference type="Gramene" id="TVU28577">
    <property type="protein sequence ID" value="TVU28577"/>
    <property type="gene ID" value="EJB05_20099"/>
</dbReference>
<feature type="compositionally biased region" description="Low complexity" evidence="3">
    <location>
        <begin position="1"/>
        <end position="18"/>
    </location>
</feature>
<dbReference type="PANTHER" id="PTHR11176">
    <property type="entry name" value="BOULE-RELATED"/>
    <property type="match status" value="1"/>
</dbReference>
<dbReference type="InterPro" id="IPR000504">
    <property type="entry name" value="RRM_dom"/>
</dbReference>
<gene>
    <name evidence="5" type="ORF">EJB05_20099</name>
</gene>
<dbReference type="GO" id="GO:0003723">
    <property type="term" value="F:RNA binding"/>
    <property type="evidence" value="ECO:0007669"/>
    <property type="project" value="UniProtKB-UniRule"/>
</dbReference>
<organism evidence="5 6">
    <name type="scientific">Eragrostis curvula</name>
    <name type="common">weeping love grass</name>
    <dbReference type="NCBI Taxonomy" id="38414"/>
    <lineage>
        <taxon>Eukaryota</taxon>
        <taxon>Viridiplantae</taxon>
        <taxon>Streptophyta</taxon>
        <taxon>Embryophyta</taxon>
        <taxon>Tracheophyta</taxon>
        <taxon>Spermatophyta</taxon>
        <taxon>Magnoliopsida</taxon>
        <taxon>Liliopsida</taxon>
        <taxon>Poales</taxon>
        <taxon>Poaceae</taxon>
        <taxon>PACMAD clade</taxon>
        <taxon>Chloridoideae</taxon>
        <taxon>Eragrostideae</taxon>
        <taxon>Eragrostidinae</taxon>
        <taxon>Eragrostis</taxon>
    </lineage>
</organism>
<comment type="caution">
    <text evidence="5">The sequence shown here is derived from an EMBL/GenBank/DDBJ whole genome shotgun (WGS) entry which is preliminary data.</text>
</comment>
<dbReference type="Pfam" id="PF00076">
    <property type="entry name" value="RRM_1"/>
    <property type="match status" value="1"/>
</dbReference>
<dbReference type="SMART" id="SM00360">
    <property type="entry name" value="RRM"/>
    <property type="match status" value="1"/>
</dbReference>
<evidence type="ECO:0000313" key="6">
    <source>
        <dbReference type="Proteomes" id="UP000324897"/>
    </source>
</evidence>
<evidence type="ECO:0000259" key="4">
    <source>
        <dbReference type="PROSITE" id="PS50102"/>
    </source>
</evidence>
<evidence type="ECO:0000256" key="2">
    <source>
        <dbReference type="PROSITE-ProRule" id="PRU00176"/>
    </source>
</evidence>
<dbReference type="SUPFAM" id="SSF54928">
    <property type="entry name" value="RNA-binding domain, RBD"/>
    <property type="match status" value="1"/>
</dbReference>
<evidence type="ECO:0000256" key="3">
    <source>
        <dbReference type="SAM" id="MobiDB-lite"/>
    </source>
</evidence>
<reference evidence="5 6" key="1">
    <citation type="journal article" date="2019" name="Sci. Rep.">
        <title>A high-quality genome of Eragrostis curvula grass provides insights into Poaceae evolution and supports new strategies to enhance forage quality.</title>
        <authorList>
            <person name="Carballo J."/>
            <person name="Santos B.A.C.M."/>
            <person name="Zappacosta D."/>
            <person name="Garbus I."/>
            <person name="Selva J.P."/>
            <person name="Gallo C.A."/>
            <person name="Diaz A."/>
            <person name="Albertini E."/>
            <person name="Caccamo M."/>
            <person name="Echenique V."/>
        </authorList>
    </citation>
    <scope>NUCLEOTIDE SEQUENCE [LARGE SCALE GENOMIC DNA]</scope>
    <source>
        <strain evidence="6">cv. Victoria</strain>
        <tissue evidence="5">Leaf</tissue>
    </source>
</reference>
<protein>
    <recommendedName>
        <fullName evidence="4">RRM domain-containing protein</fullName>
    </recommendedName>
</protein>
<feature type="region of interest" description="Disordered" evidence="3">
    <location>
        <begin position="1"/>
        <end position="35"/>
    </location>
</feature>
<dbReference type="AlphaFoldDB" id="A0A5J9UZP9"/>
<feature type="region of interest" description="Disordered" evidence="3">
    <location>
        <begin position="118"/>
        <end position="144"/>
    </location>
</feature>
<dbReference type="OrthoDB" id="439808at2759"/>
<dbReference type="Proteomes" id="UP000324897">
    <property type="component" value="Chromosome 1"/>
</dbReference>
<dbReference type="InterPro" id="IPR035979">
    <property type="entry name" value="RBD_domain_sf"/>
</dbReference>
<dbReference type="PROSITE" id="PS50102">
    <property type="entry name" value="RRM"/>
    <property type="match status" value="1"/>
</dbReference>
<evidence type="ECO:0000313" key="5">
    <source>
        <dbReference type="EMBL" id="TVU28577.1"/>
    </source>
</evidence>
<dbReference type="Gene3D" id="3.30.70.330">
    <property type="match status" value="1"/>
</dbReference>
<evidence type="ECO:0000256" key="1">
    <source>
        <dbReference type="ARBA" id="ARBA00022884"/>
    </source>
</evidence>
<accession>A0A5J9UZP9</accession>
<name>A0A5J9UZP9_9POAL</name>
<keyword evidence="6" id="KW-1185">Reference proteome</keyword>